<keyword evidence="2" id="KW-0472">Membrane</keyword>
<reference evidence="3 4" key="1">
    <citation type="submission" date="2015-09" db="EMBL/GenBank/DDBJ databases">
        <authorList>
            <consortium name="Pathogen Informatics"/>
        </authorList>
    </citation>
    <scope>NUCLEOTIDE SEQUENCE [LARGE SCALE GENOMIC DNA]</scope>
    <source>
        <strain evidence="3 4">2789STDY5834928</strain>
    </source>
</reference>
<protein>
    <submittedName>
        <fullName evidence="3">Uncharacterized protein</fullName>
    </submittedName>
</protein>
<evidence type="ECO:0000313" key="4">
    <source>
        <dbReference type="Proteomes" id="UP000095662"/>
    </source>
</evidence>
<organism evidence="3 4">
    <name type="scientific">[Eubacterium] siraeum</name>
    <dbReference type="NCBI Taxonomy" id="39492"/>
    <lineage>
        <taxon>Bacteria</taxon>
        <taxon>Bacillati</taxon>
        <taxon>Bacillota</taxon>
        <taxon>Clostridia</taxon>
        <taxon>Eubacteriales</taxon>
        <taxon>Oscillospiraceae</taxon>
        <taxon>Oscillospiraceae incertae sedis</taxon>
    </lineage>
</organism>
<dbReference type="STRING" id="39492.ERS852540_00419"/>
<feature type="transmembrane region" description="Helical" evidence="2">
    <location>
        <begin position="40"/>
        <end position="61"/>
    </location>
</feature>
<evidence type="ECO:0000256" key="1">
    <source>
        <dbReference type="SAM" id="MobiDB-lite"/>
    </source>
</evidence>
<feature type="region of interest" description="Disordered" evidence="1">
    <location>
        <begin position="202"/>
        <end position="227"/>
    </location>
</feature>
<name>A0A174Z3Z5_9FIRM</name>
<proteinExistence type="predicted"/>
<keyword evidence="2" id="KW-0812">Transmembrane</keyword>
<gene>
    <name evidence="3" type="ORF">ERS852540_00419</name>
</gene>
<keyword evidence="2" id="KW-1133">Transmembrane helix</keyword>
<dbReference type="Proteomes" id="UP000095662">
    <property type="component" value="Unassembled WGS sequence"/>
</dbReference>
<evidence type="ECO:0000313" key="3">
    <source>
        <dbReference type="EMBL" id="CUQ82125.1"/>
    </source>
</evidence>
<dbReference type="EMBL" id="CZBY01000002">
    <property type="protein sequence ID" value="CUQ82125.1"/>
    <property type="molecule type" value="Genomic_DNA"/>
</dbReference>
<accession>A0A174Z3Z5</accession>
<evidence type="ECO:0000256" key="2">
    <source>
        <dbReference type="SAM" id="Phobius"/>
    </source>
</evidence>
<sequence length="227" mass="24894">MNTNDFYKELMSEYSFDYEKIRKAAMGKSVQAKKSRLKTVWLSVAGAAAAVAITFSSVALLNSGSPVVVSPTTSISAEDRFRMAMEAYSKAEENTEDVFLYVTFRNSVTPEEMQSILAKADSKGNIRVTEVYLSDNTKVKGSEAIAALFEENAKDITAVKVYCPGNFLIKLTALDGVYLVETEDSFSKDDFSAIDTSSEYDYYPDYSTTEPVTPPDAVPGDTTNVAE</sequence>
<dbReference type="AlphaFoldDB" id="A0A174Z3Z5"/>